<dbReference type="Proteomes" id="UP000663870">
    <property type="component" value="Unassembled WGS sequence"/>
</dbReference>
<organism evidence="2 3">
    <name type="scientific">Rotaria sordida</name>
    <dbReference type="NCBI Taxonomy" id="392033"/>
    <lineage>
        <taxon>Eukaryota</taxon>
        <taxon>Metazoa</taxon>
        <taxon>Spiralia</taxon>
        <taxon>Gnathifera</taxon>
        <taxon>Rotifera</taxon>
        <taxon>Eurotatoria</taxon>
        <taxon>Bdelloidea</taxon>
        <taxon>Philodinida</taxon>
        <taxon>Philodinidae</taxon>
        <taxon>Rotaria</taxon>
    </lineage>
</organism>
<keyword evidence="1" id="KW-0812">Transmembrane</keyword>
<dbReference type="AlphaFoldDB" id="A0A814A5G3"/>
<dbReference type="EMBL" id="CAJNOL010000177">
    <property type="protein sequence ID" value="CAF0909829.1"/>
    <property type="molecule type" value="Genomic_DNA"/>
</dbReference>
<name>A0A814A5G3_9BILA</name>
<comment type="caution">
    <text evidence="2">The sequence shown here is derived from an EMBL/GenBank/DDBJ whole genome shotgun (WGS) entry which is preliminary data.</text>
</comment>
<gene>
    <name evidence="2" type="ORF">JXQ802_LOCUS9586</name>
</gene>
<keyword evidence="1" id="KW-1133">Transmembrane helix</keyword>
<proteinExistence type="predicted"/>
<evidence type="ECO:0000256" key="1">
    <source>
        <dbReference type="SAM" id="Phobius"/>
    </source>
</evidence>
<feature type="transmembrane region" description="Helical" evidence="1">
    <location>
        <begin position="147"/>
        <end position="171"/>
    </location>
</feature>
<keyword evidence="1" id="KW-0472">Membrane</keyword>
<accession>A0A814A5G3</accession>
<evidence type="ECO:0000313" key="2">
    <source>
        <dbReference type="EMBL" id="CAF0909829.1"/>
    </source>
</evidence>
<evidence type="ECO:0000313" key="3">
    <source>
        <dbReference type="Proteomes" id="UP000663870"/>
    </source>
</evidence>
<protein>
    <submittedName>
        <fullName evidence="2">Uncharacterized protein</fullName>
    </submittedName>
</protein>
<sequence length="173" mass="18962">METIEDIMDHNAPPNKYKQQEALRLPPMTTAPTPASASVLPRFDSLALRSSSGPWSPLPLNGSQYEKTSVDPRLTSPTFMKSPYSWPTKSSNSFIKGVDSTVHNNNSFTRVTDSTVNSNNSSNARMISSSDETCACLTNKCSSRCKLGILGFFIGFLAICIPLAVILVLWLRK</sequence>
<reference evidence="2" key="1">
    <citation type="submission" date="2021-02" db="EMBL/GenBank/DDBJ databases">
        <authorList>
            <person name="Nowell W R."/>
        </authorList>
    </citation>
    <scope>NUCLEOTIDE SEQUENCE</scope>
</reference>
<keyword evidence="3" id="KW-1185">Reference proteome</keyword>